<dbReference type="InterPro" id="IPR001623">
    <property type="entry name" value="DnaJ_domain"/>
</dbReference>
<dbReference type="AlphaFoldDB" id="A0AA88HNR2"/>
<dbReference type="InterPro" id="IPR052317">
    <property type="entry name" value="Viral_replicn-host_int_reg"/>
</dbReference>
<accession>A0AA88HNR2</accession>
<keyword evidence="5" id="KW-1185">Reference proteome</keyword>
<evidence type="ECO:0000313" key="5">
    <source>
        <dbReference type="Proteomes" id="UP001187531"/>
    </source>
</evidence>
<feature type="region of interest" description="Disordered" evidence="1">
    <location>
        <begin position="167"/>
        <end position="187"/>
    </location>
</feature>
<dbReference type="SUPFAM" id="SSF46565">
    <property type="entry name" value="Chaperone J-domain"/>
    <property type="match status" value="1"/>
</dbReference>
<feature type="signal peptide" evidence="2">
    <location>
        <begin position="1"/>
        <end position="18"/>
    </location>
</feature>
<dbReference type="Gene3D" id="1.10.287.110">
    <property type="entry name" value="DnaJ domain"/>
    <property type="match status" value="1"/>
</dbReference>
<dbReference type="CDD" id="cd06257">
    <property type="entry name" value="DnaJ"/>
    <property type="match status" value="1"/>
</dbReference>
<dbReference type="Pfam" id="PF14901">
    <property type="entry name" value="Jiv90"/>
    <property type="match status" value="1"/>
</dbReference>
<feature type="region of interest" description="Disordered" evidence="1">
    <location>
        <begin position="748"/>
        <end position="769"/>
    </location>
</feature>
<feature type="compositionally biased region" description="Basic and acidic residues" evidence="1">
    <location>
        <begin position="368"/>
        <end position="382"/>
    </location>
</feature>
<dbReference type="Pfam" id="PF00226">
    <property type="entry name" value="DnaJ"/>
    <property type="match status" value="1"/>
</dbReference>
<dbReference type="PANTHER" id="PTHR44665:SF1">
    <property type="entry name" value="DNAJ HOMOLOG SUBFAMILY C MEMBER 14"/>
    <property type="match status" value="1"/>
</dbReference>
<dbReference type="InterPro" id="IPR032843">
    <property type="entry name" value="Jiv"/>
</dbReference>
<feature type="compositionally biased region" description="Basic residues" evidence="1">
    <location>
        <begin position="760"/>
        <end position="769"/>
    </location>
</feature>
<evidence type="ECO:0000259" key="3">
    <source>
        <dbReference type="PROSITE" id="PS50076"/>
    </source>
</evidence>
<feature type="chain" id="PRO_5041683211" description="J domain-containing protein" evidence="2">
    <location>
        <begin position="19"/>
        <end position="769"/>
    </location>
</feature>
<feature type="compositionally biased region" description="Polar residues" evidence="1">
    <location>
        <begin position="239"/>
        <end position="253"/>
    </location>
</feature>
<dbReference type="EMBL" id="JAVRJZ010000016">
    <property type="protein sequence ID" value="KAK2710469.1"/>
    <property type="molecule type" value="Genomic_DNA"/>
</dbReference>
<dbReference type="PRINTS" id="PR00625">
    <property type="entry name" value="JDOMAIN"/>
</dbReference>
<evidence type="ECO:0000256" key="1">
    <source>
        <dbReference type="SAM" id="MobiDB-lite"/>
    </source>
</evidence>
<evidence type="ECO:0000313" key="4">
    <source>
        <dbReference type="EMBL" id="KAK2710469.1"/>
    </source>
</evidence>
<comment type="caution">
    <text evidence="4">The sequence shown here is derived from an EMBL/GenBank/DDBJ whole genome shotgun (WGS) entry which is preliminary data.</text>
</comment>
<protein>
    <recommendedName>
        <fullName evidence="3">J domain-containing protein</fullName>
    </recommendedName>
</protein>
<dbReference type="PROSITE" id="PS50076">
    <property type="entry name" value="DNAJ_2"/>
    <property type="match status" value="1"/>
</dbReference>
<evidence type="ECO:0000256" key="2">
    <source>
        <dbReference type="SAM" id="SignalP"/>
    </source>
</evidence>
<reference evidence="4" key="1">
    <citation type="submission" date="2023-07" db="EMBL/GenBank/DDBJ databases">
        <title>Chromosome-level genome assembly of Artemia franciscana.</title>
        <authorList>
            <person name="Jo E."/>
        </authorList>
    </citation>
    <scope>NUCLEOTIDE SEQUENCE</scope>
    <source>
        <tissue evidence="4">Whole body</tissue>
    </source>
</reference>
<feature type="region of interest" description="Disordered" evidence="1">
    <location>
        <begin position="706"/>
        <end position="727"/>
    </location>
</feature>
<sequence>MTLVYTVYFLLEVGPMASEGSKDQSEECGSNNYWGNQEGIRLSPAQFLFQSPCVFPTDIITSSQQRGPLSNSIYPQFYSSPLTSGSWKDQKSVNNDYSYRGGASVFSSNPSQSPIGLFQQGAAASSVGCDKTYDLFNGGRWDLHNLGVHTENPFSLPPHLAVNSTSIEKENEEPTPYPPTPEKTVGCKPSYKDILSKSASLNKIGHISPTSFAVQYETVKPGSTTIPKAPEQSKHRISQRNSLPSTPTHSLTRSTDKRSLQDVDDEFVILKDNFVTSNGLPANVDSGKKKFKHFDVTSGDLAAGLRTKTHSKDKKQYNGTLANQEVITDKKATNANKRQKEHKSVVEEFSDGSSSKSEVVNLPKKQRQKDFSRKRDENEKSSIKVSSKFGSKRRREVDSSENQLAKLAKELSLKWLSTLAVLALWLVRLVIDVASLGIVVSKEGVSNFTDWFSNIGRSVTTVIIAALKKGLQRVYDLYVIRILNLFPRRNNATKKNAISSSISLPSTGEEAMRRLLACRGKDPYSILGVSRDCSDEEIKRYYRKQAILVHPDKNRQAGAEEAFKILAHAFELIGEPIRRQRYDQAEREKRLVQSTDGELSDLLDALQRKMDEAINTIKCTNCNQRHRRNKTGRPLYAGRYCRECNIYHQAKDGELWAESRWMGLKWIYLACMENTIFEITEWGNCQSGSLRHLKPNVHAVQYKLKPWNASNGTPNQEQRKNTCQDPTDLSDDEWENLLAGMYKNCSFGHGSSCERANGQKNKKAKRKAK</sequence>
<dbReference type="PANTHER" id="PTHR44665">
    <property type="entry name" value="DNAJ HOMOLOG SUBFAMILY C MEMBER 14"/>
    <property type="match status" value="1"/>
</dbReference>
<feature type="domain" description="J" evidence="3">
    <location>
        <begin position="522"/>
        <end position="586"/>
    </location>
</feature>
<name>A0AA88HNR2_ARTSF</name>
<dbReference type="Proteomes" id="UP001187531">
    <property type="component" value="Unassembled WGS sequence"/>
</dbReference>
<dbReference type="SMART" id="SM00271">
    <property type="entry name" value="DnaJ"/>
    <property type="match status" value="1"/>
</dbReference>
<proteinExistence type="predicted"/>
<gene>
    <name evidence="4" type="ORF">QYM36_011857</name>
</gene>
<organism evidence="4 5">
    <name type="scientific">Artemia franciscana</name>
    <name type="common">Brine shrimp</name>
    <name type="synonym">Artemia sanfranciscana</name>
    <dbReference type="NCBI Taxonomy" id="6661"/>
    <lineage>
        <taxon>Eukaryota</taxon>
        <taxon>Metazoa</taxon>
        <taxon>Ecdysozoa</taxon>
        <taxon>Arthropoda</taxon>
        <taxon>Crustacea</taxon>
        <taxon>Branchiopoda</taxon>
        <taxon>Anostraca</taxon>
        <taxon>Artemiidae</taxon>
        <taxon>Artemia</taxon>
    </lineage>
</organism>
<keyword evidence="2" id="KW-0732">Signal</keyword>
<dbReference type="InterPro" id="IPR036869">
    <property type="entry name" value="J_dom_sf"/>
</dbReference>
<feature type="region of interest" description="Disordered" evidence="1">
    <location>
        <begin position="223"/>
        <end position="258"/>
    </location>
</feature>
<feature type="region of interest" description="Disordered" evidence="1">
    <location>
        <begin position="328"/>
        <end position="387"/>
    </location>
</feature>